<sequence length="76" mass="8893">MVLKKYHSWILQKIFQVALYAASYTSDSLKVLSKGQNVMEEECLEKVCLILVNYMASIDVIFEMYTKMNTELNYKV</sequence>
<evidence type="ECO:0000259" key="1">
    <source>
        <dbReference type="Pfam" id="PF08718"/>
    </source>
</evidence>
<dbReference type="GO" id="GO:0120013">
    <property type="term" value="F:lipid transfer activity"/>
    <property type="evidence" value="ECO:0007669"/>
    <property type="project" value="InterPro"/>
</dbReference>
<dbReference type="AlphaFoldDB" id="S7MKW4"/>
<proteinExistence type="predicted"/>
<feature type="domain" description="Glycolipid transfer protein" evidence="1">
    <location>
        <begin position="2"/>
        <end position="33"/>
    </location>
</feature>
<evidence type="ECO:0000313" key="3">
    <source>
        <dbReference type="Proteomes" id="UP000052978"/>
    </source>
</evidence>
<name>S7MKW4_MYOBR</name>
<dbReference type="Proteomes" id="UP000052978">
    <property type="component" value="Unassembled WGS sequence"/>
</dbReference>
<dbReference type="SUPFAM" id="SSF110004">
    <property type="entry name" value="Glycolipid transfer protein, GLTP"/>
    <property type="match status" value="1"/>
</dbReference>
<organism evidence="2 3">
    <name type="scientific">Myotis brandtii</name>
    <name type="common">Brandt's bat</name>
    <dbReference type="NCBI Taxonomy" id="109478"/>
    <lineage>
        <taxon>Eukaryota</taxon>
        <taxon>Metazoa</taxon>
        <taxon>Chordata</taxon>
        <taxon>Craniata</taxon>
        <taxon>Vertebrata</taxon>
        <taxon>Euteleostomi</taxon>
        <taxon>Mammalia</taxon>
        <taxon>Eutheria</taxon>
        <taxon>Laurasiatheria</taxon>
        <taxon>Chiroptera</taxon>
        <taxon>Yangochiroptera</taxon>
        <taxon>Vespertilionidae</taxon>
        <taxon>Myotis</taxon>
    </lineage>
</organism>
<dbReference type="Pfam" id="PF08718">
    <property type="entry name" value="GLTP"/>
    <property type="match status" value="1"/>
</dbReference>
<dbReference type="InterPro" id="IPR036497">
    <property type="entry name" value="GLTP_sf"/>
</dbReference>
<protein>
    <submittedName>
        <fullName evidence="2">Glycolipid transfer protein</fullName>
    </submittedName>
</protein>
<dbReference type="InterPro" id="IPR014830">
    <property type="entry name" value="Glycolipid_transfer_prot_dom"/>
</dbReference>
<accession>S7MKW4</accession>
<dbReference type="Gene3D" id="1.10.3520.10">
    <property type="entry name" value="Glycolipid transfer protein"/>
    <property type="match status" value="1"/>
</dbReference>
<dbReference type="EMBL" id="KE161676">
    <property type="protein sequence ID" value="EPQ04841.1"/>
    <property type="molecule type" value="Genomic_DNA"/>
</dbReference>
<evidence type="ECO:0000313" key="2">
    <source>
        <dbReference type="EMBL" id="EPQ04841.1"/>
    </source>
</evidence>
<keyword evidence="3" id="KW-1185">Reference proteome</keyword>
<gene>
    <name evidence="2" type="ORF">D623_10034163</name>
</gene>
<dbReference type="GO" id="GO:0005737">
    <property type="term" value="C:cytoplasm"/>
    <property type="evidence" value="ECO:0007669"/>
    <property type="project" value="InterPro"/>
</dbReference>
<reference evidence="2 3" key="1">
    <citation type="journal article" date="2013" name="Nat. Commun.">
        <title>Genome analysis reveals insights into physiology and longevity of the Brandt's bat Myotis brandtii.</title>
        <authorList>
            <person name="Seim I."/>
            <person name="Fang X."/>
            <person name="Xiong Z."/>
            <person name="Lobanov A.V."/>
            <person name="Huang Z."/>
            <person name="Ma S."/>
            <person name="Feng Y."/>
            <person name="Turanov A.A."/>
            <person name="Zhu Y."/>
            <person name="Lenz T.L."/>
            <person name="Gerashchenko M.V."/>
            <person name="Fan D."/>
            <person name="Hee Yim S."/>
            <person name="Yao X."/>
            <person name="Jordan D."/>
            <person name="Xiong Y."/>
            <person name="Ma Y."/>
            <person name="Lyapunov A.N."/>
            <person name="Chen G."/>
            <person name="Kulakova O.I."/>
            <person name="Sun Y."/>
            <person name="Lee S.G."/>
            <person name="Bronson R.T."/>
            <person name="Moskalev A.A."/>
            <person name="Sunyaev S.R."/>
            <person name="Zhang G."/>
            <person name="Krogh A."/>
            <person name="Wang J."/>
            <person name="Gladyshev V.N."/>
        </authorList>
    </citation>
    <scope>NUCLEOTIDE SEQUENCE [LARGE SCALE GENOMIC DNA]</scope>
</reference>